<dbReference type="PANTHER" id="PTHR46438">
    <property type="entry name" value="ALPHA/BETA-HYDROLASES SUPERFAMILY PROTEIN"/>
    <property type="match status" value="1"/>
</dbReference>
<proteinExistence type="predicted"/>
<accession>A0A060NR86</accession>
<protein>
    <submittedName>
        <fullName evidence="2">Predicted hydrolase or acyltransferase alpha/beta hydrolase superfamily</fullName>
    </submittedName>
</protein>
<dbReference type="STRING" id="1458426.SMCB_1612"/>
<sequence length="321" mass="35199">MGFELFAAAFVGPVVGLWLVSQITEALRPVPQTPKTLRWAPDIPIGYVDIGGCKLRYIKAGRGPNLVLLHTLRTQLDLFEKVVPELAGRFTVYALDYPGHGYSDIPEARYDAEFFAESVAKFLDALDLHEVTLSGVSIGGAIALILAGRRNPRIVRVVAINPYDYAKGRGMARSSPLGWLITVTSGIPLIGETVMRLRNFVIMRAVLRGGVANRESIPPALLKEMYRVGNRPGHSRAFIRLLRQSASWEAATGSYKNINLPVLLVWGNKDWARPGEREHDSSLIPTAQVETVENGGHFLPLDRPDAVVDLHTRIGSGSDAC</sequence>
<keyword evidence="2" id="KW-0012">Acyltransferase</keyword>
<feature type="domain" description="AB hydrolase-1" evidence="1">
    <location>
        <begin position="64"/>
        <end position="304"/>
    </location>
</feature>
<dbReference type="SUPFAM" id="SSF53474">
    <property type="entry name" value="alpha/beta-Hydrolases"/>
    <property type="match status" value="1"/>
</dbReference>
<evidence type="ECO:0000313" key="3">
    <source>
        <dbReference type="Proteomes" id="UP000066014"/>
    </source>
</evidence>
<name>A0A060NR86_9BURK</name>
<dbReference type="Gene3D" id="3.40.50.1820">
    <property type="entry name" value="alpha/beta hydrolase"/>
    <property type="match status" value="1"/>
</dbReference>
<dbReference type="InterPro" id="IPR000073">
    <property type="entry name" value="AB_hydrolase_1"/>
</dbReference>
<dbReference type="Pfam" id="PF00561">
    <property type="entry name" value="Abhydrolase_1"/>
    <property type="match status" value="1"/>
</dbReference>
<evidence type="ECO:0000259" key="1">
    <source>
        <dbReference type="Pfam" id="PF00561"/>
    </source>
</evidence>
<evidence type="ECO:0000313" key="2">
    <source>
        <dbReference type="EMBL" id="BAO83840.1"/>
    </source>
</evidence>
<dbReference type="AlphaFoldDB" id="A0A060NR86"/>
<keyword evidence="2" id="KW-0808">Transferase</keyword>
<dbReference type="EMBL" id="AP014569">
    <property type="protein sequence ID" value="BAO83840.1"/>
    <property type="molecule type" value="Genomic_DNA"/>
</dbReference>
<dbReference type="GO" id="GO:0016787">
    <property type="term" value="F:hydrolase activity"/>
    <property type="evidence" value="ECO:0007669"/>
    <property type="project" value="UniProtKB-KW"/>
</dbReference>
<dbReference type="InterPro" id="IPR029058">
    <property type="entry name" value="AB_hydrolase_fold"/>
</dbReference>
<dbReference type="PANTHER" id="PTHR46438:SF11">
    <property type="entry name" value="LIPASE-RELATED"/>
    <property type="match status" value="1"/>
</dbReference>
<dbReference type="Proteomes" id="UP000066014">
    <property type="component" value="Chromosome"/>
</dbReference>
<dbReference type="KEGG" id="cbab:SMCB_1612"/>
<keyword evidence="2" id="KW-0378">Hydrolase</keyword>
<dbReference type="HOGENOM" id="CLU_020336_13_3_4"/>
<organism evidence="2 3">
    <name type="scientific">Serpentinimonas maccroryi</name>
    <dbReference type="NCBI Taxonomy" id="1458426"/>
    <lineage>
        <taxon>Bacteria</taxon>
        <taxon>Pseudomonadati</taxon>
        <taxon>Pseudomonadota</taxon>
        <taxon>Betaproteobacteria</taxon>
        <taxon>Burkholderiales</taxon>
        <taxon>Comamonadaceae</taxon>
        <taxon>Serpentinimonas</taxon>
    </lineage>
</organism>
<keyword evidence="3" id="KW-1185">Reference proteome</keyword>
<gene>
    <name evidence="2" type="ORF">SMCB_1612</name>
</gene>
<reference evidence="2 3" key="1">
    <citation type="journal article" date="2014" name="Nat. Commun.">
        <title>Physiological and genomic features of highly alkaliphilic hydrogen-utilizing Betaproteobacteria from a continental serpentinizing site.</title>
        <authorList>
            <person name="Suzuki S."/>
            <person name="Kuenen J.G."/>
            <person name="Schipper K."/>
            <person name="van der Velde S."/>
            <person name="Ishii S."/>
            <person name="Wu A."/>
            <person name="Sorokin D.Y."/>
            <person name="Tenney A."/>
            <person name="Meng X.Y."/>
            <person name="Morrill P.L."/>
            <person name="Kamagata Y."/>
            <person name="Muyzer G."/>
            <person name="Nealson K.H."/>
        </authorList>
    </citation>
    <scope>NUCLEOTIDE SEQUENCE [LARGE SCALE GENOMIC DNA]</scope>
    <source>
        <strain evidence="2 3">B1</strain>
    </source>
</reference>
<dbReference type="PRINTS" id="PR00111">
    <property type="entry name" value="ABHYDROLASE"/>
</dbReference>
<dbReference type="OrthoDB" id="5853561at2"/>
<dbReference type="GO" id="GO:0016746">
    <property type="term" value="F:acyltransferase activity"/>
    <property type="evidence" value="ECO:0007669"/>
    <property type="project" value="UniProtKB-KW"/>
</dbReference>
<dbReference type="RefSeq" id="WP_052468462.1">
    <property type="nucleotide sequence ID" value="NZ_AP014569.1"/>
</dbReference>